<evidence type="ECO:0000313" key="2">
    <source>
        <dbReference type="Proteomes" id="UP000051836"/>
    </source>
</evidence>
<gene>
    <name evidence="1" type="ORF">AAES_110011</name>
</gene>
<organism evidence="1 2">
    <name type="scientific">Amazona aestiva</name>
    <name type="common">Blue-fronted Amazon parrot</name>
    <dbReference type="NCBI Taxonomy" id="12930"/>
    <lineage>
        <taxon>Eukaryota</taxon>
        <taxon>Metazoa</taxon>
        <taxon>Chordata</taxon>
        <taxon>Craniata</taxon>
        <taxon>Vertebrata</taxon>
        <taxon>Euteleostomi</taxon>
        <taxon>Archelosauria</taxon>
        <taxon>Archosauria</taxon>
        <taxon>Dinosauria</taxon>
        <taxon>Saurischia</taxon>
        <taxon>Theropoda</taxon>
        <taxon>Coelurosauria</taxon>
        <taxon>Aves</taxon>
        <taxon>Neognathae</taxon>
        <taxon>Neoaves</taxon>
        <taxon>Telluraves</taxon>
        <taxon>Australaves</taxon>
        <taxon>Psittaciformes</taxon>
        <taxon>Psittacidae</taxon>
        <taxon>Amazona</taxon>
    </lineage>
</organism>
<proteinExistence type="predicted"/>
<protein>
    <submittedName>
        <fullName evidence="1">Uncharacterized protein</fullName>
    </submittedName>
</protein>
<comment type="caution">
    <text evidence="1">The sequence shown here is derived from an EMBL/GenBank/DDBJ whole genome shotgun (WGS) entry which is preliminary data.</text>
</comment>
<reference evidence="1 2" key="1">
    <citation type="submission" date="2015-10" db="EMBL/GenBank/DDBJ databases">
        <authorList>
            <person name="Gilbert D.G."/>
        </authorList>
    </citation>
    <scope>NUCLEOTIDE SEQUENCE [LARGE SCALE GENOMIC DNA]</scope>
    <source>
        <strain evidence="1">FVVF132</strain>
    </source>
</reference>
<dbReference type="Proteomes" id="UP000051836">
    <property type="component" value="Unassembled WGS sequence"/>
</dbReference>
<dbReference type="AlphaFoldDB" id="A0A0Q3TF19"/>
<accession>A0A0Q3TF19</accession>
<evidence type="ECO:0000313" key="1">
    <source>
        <dbReference type="EMBL" id="KQK79118.1"/>
    </source>
</evidence>
<dbReference type="EMBL" id="LMAW01002612">
    <property type="protein sequence ID" value="KQK79118.1"/>
    <property type="molecule type" value="Genomic_DNA"/>
</dbReference>
<name>A0A0Q3TF19_AMAAE</name>
<keyword evidence="2" id="KW-1185">Reference proteome</keyword>
<sequence length="81" mass="8657">MGQVEDLSKARCCFAVVLLNRDDRAKGRFHKLHNTKLVQSSALGQPVGSMCLLSPTFGLGIFALPAVLADAAGWQESDLGK</sequence>